<dbReference type="InterPro" id="IPR017860">
    <property type="entry name" value="Peptidase_M22_CS"/>
</dbReference>
<dbReference type="GO" id="GO:0046872">
    <property type="term" value="F:metal ion binding"/>
    <property type="evidence" value="ECO:0007669"/>
    <property type="project" value="UniProtKB-KW"/>
</dbReference>
<name>W9C459_SCLBF</name>
<comment type="subcellular location">
    <subcellularLocation>
        <location evidence="7">Mitochondrion</location>
    </subcellularLocation>
</comment>
<reference evidence="9 10" key="1">
    <citation type="journal article" date="2014" name="Genome Announc.">
        <title>Draft genome sequence of Sclerotinia borealis, a psychrophilic plant pathogenic fungus.</title>
        <authorList>
            <person name="Mardanov A.V."/>
            <person name="Beletsky A.V."/>
            <person name="Kadnikov V.V."/>
            <person name="Ignatov A.N."/>
            <person name="Ravin N.V."/>
        </authorList>
    </citation>
    <scope>NUCLEOTIDE SEQUENCE [LARGE SCALE GENOMIC DNA]</scope>
    <source>
        <strain evidence="10">F-4157</strain>
    </source>
</reference>
<organism evidence="9 10">
    <name type="scientific">Sclerotinia borealis (strain F-4128)</name>
    <dbReference type="NCBI Taxonomy" id="1432307"/>
    <lineage>
        <taxon>Eukaryota</taxon>
        <taxon>Fungi</taxon>
        <taxon>Dikarya</taxon>
        <taxon>Ascomycota</taxon>
        <taxon>Pezizomycotina</taxon>
        <taxon>Leotiomycetes</taxon>
        <taxon>Helotiales</taxon>
        <taxon>Sclerotiniaceae</taxon>
        <taxon>Sclerotinia</taxon>
    </lineage>
</organism>
<dbReference type="Pfam" id="PF00814">
    <property type="entry name" value="TsaD"/>
    <property type="match status" value="1"/>
</dbReference>
<evidence type="ECO:0000256" key="3">
    <source>
        <dbReference type="ARBA" id="ARBA00022694"/>
    </source>
</evidence>
<keyword evidence="4 7" id="KW-0479">Metal-binding</keyword>
<dbReference type="GO" id="GO:0061711">
    <property type="term" value="F:tRNA N(6)-L-threonylcarbamoyladenine synthase activity"/>
    <property type="evidence" value="ECO:0007669"/>
    <property type="project" value="UniProtKB-EC"/>
</dbReference>
<evidence type="ECO:0000256" key="2">
    <source>
        <dbReference type="ARBA" id="ARBA00022679"/>
    </source>
</evidence>
<dbReference type="OrthoDB" id="10259622at2759"/>
<dbReference type="InterPro" id="IPR000905">
    <property type="entry name" value="Gcp-like_dom"/>
</dbReference>
<evidence type="ECO:0000313" key="10">
    <source>
        <dbReference type="Proteomes" id="UP000019487"/>
    </source>
</evidence>
<keyword evidence="7" id="KW-0496">Mitochondrion</keyword>
<evidence type="ECO:0000256" key="1">
    <source>
        <dbReference type="ARBA" id="ARBA00012156"/>
    </source>
</evidence>
<dbReference type="GO" id="GO:0005739">
    <property type="term" value="C:mitochondrion"/>
    <property type="evidence" value="ECO:0007669"/>
    <property type="project" value="UniProtKB-SubCell"/>
</dbReference>
<keyword evidence="3 7" id="KW-0819">tRNA processing</keyword>
<keyword evidence="5 7" id="KW-0012">Acyltransferase</keyword>
<comment type="function">
    <text evidence="7">Required for the formation of a threonylcarbamoyl group on adenosine at position 37 (t(6)A37) in mitochondrial tRNAs that read codons beginning with adenine. Probably involved in the transfer of the threonylcarbamoyl moiety of threonylcarbamoyl-AMP (TC-AMP) to the N6 group of A37. Involved in mitochondrial genome maintenance.</text>
</comment>
<evidence type="ECO:0000313" key="9">
    <source>
        <dbReference type="EMBL" id="ESZ90498.1"/>
    </source>
</evidence>
<dbReference type="PROSITE" id="PS01016">
    <property type="entry name" value="GLYCOPROTEASE"/>
    <property type="match status" value="1"/>
</dbReference>
<dbReference type="SUPFAM" id="SSF53067">
    <property type="entry name" value="Actin-like ATPase domain"/>
    <property type="match status" value="2"/>
</dbReference>
<dbReference type="EMBL" id="AYSA01000622">
    <property type="protein sequence ID" value="ESZ90498.1"/>
    <property type="molecule type" value="Genomic_DNA"/>
</dbReference>
<accession>W9C459</accession>
<comment type="catalytic activity">
    <reaction evidence="6 7">
        <text>L-threonylcarbamoyladenylate + adenosine(37) in tRNA = N(6)-L-threonylcarbamoyladenosine(37) in tRNA + AMP + H(+)</text>
        <dbReference type="Rhea" id="RHEA:37059"/>
        <dbReference type="Rhea" id="RHEA-COMP:10162"/>
        <dbReference type="Rhea" id="RHEA-COMP:10163"/>
        <dbReference type="ChEBI" id="CHEBI:15378"/>
        <dbReference type="ChEBI" id="CHEBI:73682"/>
        <dbReference type="ChEBI" id="CHEBI:74411"/>
        <dbReference type="ChEBI" id="CHEBI:74418"/>
        <dbReference type="ChEBI" id="CHEBI:456215"/>
        <dbReference type="EC" id="2.3.1.234"/>
    </reaction>
</comment>
<dbReference type="HAMAP" id="MF_01445">
    <property type="entry name" value="TsaD"/>
    <property type="match status" value="1"/>
</dbReference>
<dbReference type="STRING" id="1432307.W9C459"/>
<dbReference type="PRINTS" id="PR00789">
    <property type="entry name" value="OSIALOPTASE"/>
</dbReference>
<dbReference type="InterPro" id="IPR017861">
    <property type="entry name" value="KAE1/TsaD"/>
</dbReference>
<evidence type="ECO:0000256" key="4">
    <source>
        <dbReference type="ARBA" id="ARBA00022723"/>
    </source>
</evidence>
<evidence type="ECO:0000259" key="8">
    <source>
        <dbReference type="Pfam" id="PF00814"/>
    </source>
</evidence>
<dbReference type="PANTHER" id="PTHR11735:SF6">
    <property type="entry name" value="TRNA N6-ADENOSINE THREONYLCARBAMOYLTRANSFERASE, MITOCHONDRIAL"/>
    <property type="match status" value="1"/>
</dbReference>
<dbReference type="HOGENOM" id="CLU_023208_4_0_1"/>
<protein>
    <recommendedName>
        <fullName evidence="1">N(6)-L-threonylcarbamoyladenine synthase</fullName>
        <ecNumber evidence="1">2.3.1.234</ecNumber>
    </recommendedName>
</protein>
<dbReference type="Proteomes" id="UP000019487">
    <property type="component" value="Unassembled WGS sequence"/>
</dbReference>
<comment type="similarity">
    <text evidence="7">Belongs to the KAE1 / TsaD family.</text>
</comment>
<feature type="domain" description="Gcp-like" evidence="8">
    <location>
        <begin position="120"/>
        <end position="412"/>
    </location>
</feature>
<keyword evidence="2 7" id="KW-0808">Transferase</keyword>
<proteinExistence type="inferred from homology"/>
<dbReference type="InterPro" id="IPR043129">
    <property type="entry name" value="ATPase_NBD"/>
</dbReference>
<comment type="cofactor">
    <cofactor evidence="7">
        <name>a divalent metal cation</name>
        <dbReference type="ChEBI" id="CHEBI:60240"/>
    </cofactor>
    <text evidence="7">Binds 1 divalent metal cation per subunit.</text>
</comment>
<dbReference type="GO" id="GO:0072670">
    <property type="term" value="P:mitochondrial tRNA threonylcarbamoyladenosine modification"/>
    <property type="evidence" value="ECO:0007669"/>
    <property type="project" value="TreeGrafter"/>
</dbReference>
<gene>
    <name evidence="9" type="ORF">SBOR_9128</name>
</gene>
<dbReference type="Gene3D" id="3.30.420.40">
    <property type="match status" value="2"/>
</dbReference>
<dbReference type="InterPro" id="IPR022450">
    <property type="entry name" value="TsaD"/>
</dbReference>
<sequence length="455" mass="50085">MKSLCLLSRRVYNTKKLTCRTFKRSLLTLAIETSCDDTSVAILEKHGNHSATLHFNSKITSDNRPYGGVWPIAAHESHQKHLAQLVNEALRTLPRQQSTVATFENTIAVASHHGSELYKKPDFITVTRGPGMRANLITGVDTAKGLAVAWQVPLLGVNHMQAHALTPRMVSALNMVNNIAGDQKHENDPAYPFLSLLVSGGHTILVHSRQLCDHEILATTSDLAVGDMVDKTARDILPASVIESASDVMYGRVMEEFAFPDGSPAYDYEPSLTSIAQPPQATRYGWTIRPPYLSPGPGGLKSYNSAFSYSGIGSQVKRIVEQTPEMDSVERRLLAQETMRVAFEHLASRVILALETADLKDIKALVVSGGVAANQYLKHILRAILDVRGHEAMRLSFPPPKFCTDNAAMIAWTGIEMWEAGWRSELDILAARKWAIDPRTEGGILGLDGWKKRTT</sequence>
<dbReference type="AlphaFoldDB" id="W9C459"/>
<dbReference type="PANTHER" id="PTHR11735">
    <property type="entry name" value="TRNA N6-ADENOSINE THREONYLCARBAMOYLTRANSFERASE"/>
    <property type="match status" value="1"/>
</dbReference>
<comment type="subunit">
    <text evidence="7">Homodimer.</text>
</comment>
<comment type="caution">
    <text evidence="9">The sequence shown here is derived from an EMBL/GenBank/DDBJ whole genome shotgun (WGS) entry which is preliminary data.</text>
</comment>
<evidence type="ECO:0000256" key="6">
    <source>
        <dbReference type="ARBA" id="ARBA00048117"/>
    </source>
</evidence>
<keyword evidence="10" id="KW-1185">Reference proteome</keyword>
<evidence type="ECO:0000256" key="7">
    <source>
        <dbReference type="HAMAP-Rule" id="MF_03179"/>
    </source>
</evidence>
<dbReference type="EC" id="2.3.1.234" evidence="1"/>
<evidence type="ECO:0000256" key="5">
    <source>
        <dbReference type="ARBA" id="ARBA00023315"/>
    </source>
</evidence>